<keyword evidence="13" id="KW-1185">Reference proteome</keyword>
<feature type="binding site" evidence="9">
    <location>
        <position position="306"/>
    </location>
    <ligand>
        <name>substrate</name>
    </ligand>
</feature>
<feature type="binding site" evidence="10">
    <location>
        <position position="83"/>
    </location>
    <ligand>
        <name>NAD(+)</name>
        <dbReference type="ChEBI" id="CHEBI:57540"/>
    </ligand>
</feature>
<dbReference type="RefSeq" id="WP_089996800.1">
    <property type="nucleotide sequence ID" value="NZ_FOIZ01000002.1"/>
</dbReference>
<dbReference type="PANTHER" id="PTHR43750">
    <property type="entry name" value="UDP-GLUCOSE 6-DEHYDROGENASE TUAD"/>
    <property type="match status" value="1"/>
</dbReference>
<dbReference type="Pfam" id="PF03720">
    <property type="entry name" value="UDPG_MGDP_dh_C"/>
    <property type="match status" value="1"/>
</dbReference>
<feature type="binding site" evidence="10">
    <location>
        <position position="256"/>
    </location>
    <ligand>
        <name>NAD(+)</name>
        <dbReference type="ChEBI" id="CHEBI:57540"/>
    </ligand>
</feature>
<evidence type="ECO:0000313" key="13">
    <source>
        <dbReference type="Proteomes" id="UP000199167"/>
    </source>
</evidence>
<dbReference type="PIRSF" id="PIRSF000124">
    <property type="entry name" value="UDPglc_GDPman_dh"/>
    <property type="match status" value="1"/>
</dbReference>
<evidence type="ECO:0000256" key="8">
    <source>
        <dbReference type="PIRSR" id="PIRSR500134-1"/>
    </source>
</evidence>
<dbReference type="Proteomes" id="UP000199167">
    <property type="component" value="Unassembled WGS sequence"/>
</dbReference>
<feature type="binding site" evidence="10">
    <location>
        <position position="29"/>
    </location>
    <ligand>
        <name>NAD(+)</name>
        <dbReference type="ChEBI" id="CHEBI:57540"/>
    </ligand>
</feature>
<evidence type="ECO:0000256" key="4">
    <source>
        <dbReference type="ARBA" id="ARBA00023002"/>
    </source>
</evidence>
<dbReference type="InterPro" id="IPR036220">
    <property type="entry name" value="UDP-Glc/GDP-Man_DH_C_sf"/>
</dbReference>
<dbReference type="InterPro" id="IPR014027">
    <property type="entry name" value="UDP-Glc/GDP-Man_DH_C"/>
</dbReference>
<feature type="domain" description="UDP-glucose/GDP-mannose dehydrogenase C-terminal" evidence="11">
    <location>
        <begin position="300"/>
        <end position="387"/>
    </location>
</feature>
<dbReference type="OrthoDB" id="9803238at2"/>
<dbReference type="GO" id="GO:0000271">
    <property type="term" value="P:polysaccharide biosynthetic process"/>
    <property type="evidence" value="ECO:0007669"/>
    <property type="project" value="InterPro"/>
</dbReference>
<feature type="binding site" evidence="10">
    <location>
        <position position="34"/>
    </location>
    <ligand>
        <name>NAD(+)</name>
        <dbReference type="ChEBI" id="CHEBI:57540"/>
    </ligand>
</feature>
<dbReference type="GO" id="GO:0006065">
    <property type="term" value="P:UDP-glucuronate biosynthetic process"/>
    <property type="evidence" value="ECO:0007669"/>
    <property type="project" value="UniProtKB-UniPathway"/>
</dbReference>
<dbReference type="InterPro" id="IPR013328">
    <property type="entry name" value="6PGD_dom2"/>
</dbReference>
<keyword evidence="4 7" id="KW-0560">Oxidoreductase</keyword>
<reference evidence="12 13" key="1">
    <citation type="submission" date="2016-10" db="EMBL/GenBank/DDBJ databases">
        <authorList>
            <person name="de Groot N.N."/>
        </authorList>
    </citation>
    <scope>NUCLEOTIDE SEQUENCE [LARGE SCALE GENOMIC DNA]</scope>
    <source>
        <strain evidence="12 13">DSM 17925</strain>
    </source>
</reference>
<dbReference type="InterPro" id="IPR014026">
    <property type="entry name" value="UDP-Glc/GDP-Man_DH_dimer"/>
</dbReference>
<feature type="binding site" evidence="9">
    <location>
        <begin position="242"/>
        <end position="246"/>
    </location>
    <ligand>
        <name>substrate</name>
    </ligand>
</feature>
<feature type="binding site" evidence="10">
    <location>
        <position position="314"/>
    </location>
    <ligand>
        <name>NAD(+)</name>
        <dbReference type="ChEBI" id="CHEBI:57540"/>
    </ligand>
</feature>
<dbReference type="Pfam" id="PF00984">
    <property type="entry name" value="UDPG_MGDP_dh"/>
    <property type="match status" value="1"/>
</dbReference>
<accession>A0A1I0RRV9</accession>
<dbReference type="InterPro" id="IPR028357">
    <property type="entry name" value="UDPglc_DH_bac"/>
</dbReference>
<evidence type="ECO:0000313" key="12">
    <source>
        <dbReference type="EMBL" id="SEW44082.1"/>
    </source>
</evidence>
<dbReference type="SMART" id="SM00984">
    <property type="entry name" value="UDPG_MGDP_dh_C"/>
    <property type="match status" value="1"/>
</dbReference>
<dbReference type="SUPFAM" id="SSF51735">
    <property type="entry name" value="NAD(P)-binding Rossmann-fold domains"/>
    <property type="match status" value="1"/>
</dbReference>
<feature type="binding site" evidence="9">
    <location>
        <position position="197"/>
    </location>
    <ligand>
        <name>substrate</name>
    </ligand>
</feature>
<feature type="binding site" evidence="10">
    <location>
        <position position="145"/>
    </location>
    <ligand>
        <name>NAD(+)</name>
        <dbReference type="ChEBI" id="CHEBI:57540"/>
    </ligand>
</feature>
<dbReference type="STRING" id="364200.SAMN04488515_3153"/>
<dbReference type="GO" id="GO:0051287">
    <property type="term" value="F:NAD binding"/>
    <property type="evidence" value="ECO:0007669"/>
    <property type="project" value="InterPro"/>
</dbReference>
<dbReference type="InterPro" id="IPR001732">
    <property type="entry name" value="UDP-Glc/GDP-Man_DH_N"/>
</dbReference>
<dbReference type="PANTHER" id="PTHR43750:SF2">
    <property type="entry name" value="UDP-GLUCOSE 6-DEHYDROGENASE"/>
    <property type="match status" value="1"/>
</dbReference>
<comment type="catalytic activity">
    <reaction evidence="6 7">
        <text>UDP-alpha-D-glucose + 2 NAD(+) + H2O = UDP-alpha-D-glucuronate + 2 NADH + 3 H(+)</text>
        <dbReference type="Rhea" id="RHEA:23596"/>
        <dbReference type="ChEBI" id="CHEBI:15377"/>
        <dbReference type="ChEBI" id="CHEBI:15378"/>
        <dbReference type="ChEBI" id="CHEBI:57540"/>
        <dbReference type="ChEBI" id="CHEBI:57945"/>
        <dbReference type="ChEBI" id="CHEBI:58052"/>
        <dbReference type="ChEBI" id="CHEBI:58885"/>
        <dbReference type="EC" id="1.1.1.22"/>
    </reaction>
</comment>
<dbReference type="Gene3D" id="1.10.1040.10">
    <property type="entry name" value="N-(1-d-carboxylethyl)-l-norvaline Dehydrogenase, domain 2"/>
    <property type="match status" value="1"/>
</dbReference>
<evidence type="ECO:0000256" key="3">
    <source>
        <dbReference type="ARBA" id="ARBA00012954"/>
    </source>
</evidence>
<dbReference type="Gene3D" id="3.40.50.720">
    <property type="entry name" value="NAD(P)-binding Rossmann-like Domain"/>
    <property type="match status" value="2"/>
</dbReference>
<feature type="active site" description="Nucleophile" evidence="8">
    <location>
        <position position="253"/>
    </location>
</feature>
<dbReference type="SUPFAM" id="SSF48179">
    <property type="entry name" value="6-phosphogluconate dehydrogenase C-terminal domain-like"/>
    <property type="match status" value="1"/>
</dbReference>
<evidence type="ECO:0000256" key="7">
    <source>
        <dbReference type="PIRNR" id="PIRNR000124"/>
    </source>
</evidence>
<name>A0A1I0RRV9_9RHOB</name>
<feature type="binding site" evidence="9">
    <location>
        <position position="388"/>
    </location>
    <ligand>
        <name>substrate</name>
    </ligand>
</feature>
<dbReference type="AlphaFoldDB" id="A0A1I0RRV9"/>
<feature type="binding site" evidence="9">
    <location>
        <position position="307"/>
    </location>
    <ligand>
        <name>substrate</name>
    </ligand>
</feature>
<evidence type="ECO:0000256" key="10">
    <source>
        <dbReference type="PIRSR" id="PIRSR500134-3"/>
    </source>
</evidence>
<feature type="binding site" evidence="9">
    <location>
        <position position="250"/>
    </location>
    <ligand>
        <name>substrate</name>
    </ligand>
</feature>
<evidence type="ECO:0000256" key="2">
    <source>
        <dbReference type="ARBA" id="ARBA00006601"/>
    </source>
</evidence>
<evidence type="ECO:0000256" key="5">
    <source>
        <dbReference type="ARBA" id="ARBA00023027"/>
    </source>
</evidence>
<organism evidence="12 13">
    <name type="scientific">Cognatiyoonia koreensis</name>
    <dbReference type="NCBI Taxonomy" id="364200"/>
    <lineage>
        <taxon>Bacteria</taxon>
        <taxon>Pseudomonadati</taxon>
        <taxon>Pseudomonadota</taxon>
        <taxon>Alphaproteobacteria</taxon>
        <taxon>Rhodobacterales</taxon>
        <taxon>Paracoccaceae</taxon>
        <taxon>Cognatiyoonia</taxon>
    </lineage>
</organism>
<dbReference type="PIRSF" id="PIRSF500134">
    <property type="entry name" value="UDPglc_DH_bac"/>
    <property type="match status" value="1"/>
</dbReference>
<evidence type="ECO:0000256" key="1">
    <source>
        <dbReference type="ARBA" id="ARBA00004701"/>
    </source>
</evidence>
<feature type="binding site" evidence="9">
    <location>
        <begin position="142"/>
        <end position="145"/>
    </location>
    <ligand>
        <name>substrate</name>
    </ligand>
</feature>
<comment type="pathway">
    <text evidence="1">Nucleotide-sugar biosynthesis; UDP-alpha-D-glucuronate biosynthesis; UDP-alpha-D-glucuronate from UDP-alpha-D-glucose: step 1/1.</text>
</comment>
<dbReference type="SUPFAM" id="SSF52413">
    <property type="entry name" value="UDP-glucose/GDP-mannose dehydrogenase C-terminal domain"/>
    <property type="match status" value="1"/>
</dbReference>
<evidence type="ECO:0000259" key="11">
    <source>
        <dbReference type="SMART" id="SM00984"/>
    </source>
</evidence>
<dbReference type="Pfam" id="PF03721">
    <property type="entry name" value="UDPG_MGDP_dh_N"/>
    <property type="match status" value="1"/>
</dbReference>
<proteinExistence type="inferred from homology"/>
<dbReference type="InterPro" id="IPR036291">
    <property type="entry name" value="NAD(P)-bd_dom_sf"/>
</dbReference>
<dbReference type="EC" id="1.1.1.22" evidence="3 7"/>
<dbReference type="GO" id="GO:0003979">
    <property type="term" value="F:UDP-glucose 6-dehydrogenase activity"/>
    <property type="evidence" value="ECO:0007669"/>
    <property type="project" value="UniProtKB-EC"/>
</dbReference>
<dbReference type="InterPro" id="IPR008927">
    <property type="entry name" value="6-PGluconate_DH-like_C_sf"/>
</dbReference>
<dbReference type="NCBIfam" id="TIGR03026">
    <property type="entry name" value="NDP-sugDHase"/>
    <property type="match status" value="1"/>
</dbReference>
<evidence type="ECO:0000256" key="6">
    <source>
        <dbReference type="ARBA" id="ARBA00047473"/>
    </source>
</evidence>
<dbReference type="InterPro" id="IPR017476">
    <property type="entry name" value="UDP-Glc/GDP-Man"/>
</dbReference>
<evidence type="ECO:0000256" key="9">
    <source>
        <dbReference type="PIRSR" id="PIRSR500134-2"/>
    </source>
</evidence>
<comment type="similarity">
    <text evidence="2 7">Belongs to the UDP-glucose/GDP-mannose dehydrogenase family.</text>
</comment>
<gene>
    <name evidence="12" type="ORF">SAMN04488515_3153</name>
</gene>
<keyword evidence="5 7" id="KW-0520">NAD</keyword>
<protein>
    <recommendedName>
        <fullName evidence="3 7">UDP-glucose 6-dehydrogenase</fullName>
        <ecNumber evidence="3 7">1.1.1.22</ecNumber>
    </recommendedName>
</protein>
<dbReference type="UniPathway" id="UPA00038">
    <property type="reaction ID" value="UER00491"/>
</dbReference>
<dbReference type="EMBL" id="FOIZ01000002">
    <property type="protein sequence ID" value="SEW44082.1"/>
    <property type="molecule type" value="Genomic_DNA"/>
</dbReference>
<feature type="binding site" evidence="10">
    <location>
        <position position="118"/>
    </location>
    <ligand>
        <name>NAD(+)</name>
        <dbReference type="ChEBI" id="CHEBI:57540"/>
    </ligand>
</feature>
<sequence>MKIAIAGLGYVGLSNAVLLAQHNTVVSVDVAIDRVAAVNARTCPISDPEMERFLGEHDLDLTATTDAQDAYRDARFIIIATPTNYDAVTNNFDTSSVEEVIATAHNTNPDATIIIKSTIPVGFVERVRDEYNTNRIMFSPEFLREGRALHDNLHPSRIIVGDTTDDARSFANLLLDGAISKDVEVLFTGPSEAEAIKLFANTYLAMRVAFFNELDSYAMSRGMDSRQIIQGVCLDPRIGSHYNNPSFGYGGYCLPKDTKQLLANYSEVPQNLIAAIVDANRTRKGYLADQIIAMKPRIVGVHRLVMKAGSDNFRQSSVQGIMKRIKAKGIEVIVYEPALADNTFFGSRVIRDLDAFKAEAEVIIANRHTDDLADVAEKVFTRDLFGAD</sequence>